<dbReference type="GO" id="GO:0004478">
    <property type="term" value="F:methionine adenosyltransferase activity"/>
    <property type="evidence" value="ECO:0007669"/>
    <property type="project" value="UniProtKB-UniRule"/>
</dbReference>
<dbReference type="EC" id="2.5.1.6" evidence="10"/>
<comment type="function">
    <text evidence="10">Catalyzes the formation of S-adenosylmethionine (AdoMet) from methionine and ATP. The overall synthetic reaction is composed of two sequential steps, AdoMet formation and the subsequent tripolyphosphate hydrolysis which occurs prior to release of AdoMet from the enzyme.</text>
</comment>
<evidence type="ECO:0000256" key="4">
    <source>
        <dbReference type="ARBA" id="ARBA00022679"/>
    </source>
</evidence>
<evidence type="ECO:0000256" key="9">
    <source>
        <dbReference type="ARBA" id="ARBA00022958"/>
    </source>
</evidence>
<reference evidence="16 17" key="1">
    <citation type="submission" date="2018-01" db="EMBL/GenBank/DDBJ databases">
        <authorList>
            <person name="Yu X.-D."/>
        </authorList>
    </citation>
    <scope>NUCLEOTIDE SEQUENCE [LARGE SCALE GENOMIC DNA]</scope>
    <source>
        <strain evidence="16 17">ZX-21</strain>
    </source>
</reference>
<dbReference type="GO" id="GO:0006556">
    <property type="term" value="P:S-adenosylmethionine biosynthetic process"/>
    <property type="evidence" value="ECO:0007669"/>
    <property type="project" value="UniProtKB-UniRule"/>
</dbReference>
<dbReference type="Pfam" id="PF02773">
    <property type="entry name" value="S-AdoMet_synt_C"/>
    <property type="match status" value="1"/>
</dbReference>
<evidence type="ECO:0000313" key="16">
    <source>
        <dbReference type="EMBL" id="POP54626.1"/>
    </source>
</evidence>
<feature type="binding site" description="in other chain" evidence="10">
    <location>
        <begin position="246"/>
        <end position="247"/>
    </location>
    <ligand>
        <name>ATP</name>
        <dbReference type="ChEBI" id="CHEBI:30616"/>
        <note>ligand shared between two neighboring subunits</note>
    </ligand>
</feature>
<protein>
    <recommendedName>
        <fullName evidence="10">S-adenosylmethionine synthase</fullName>
        <shortName evidence="10">AdoMet synthase</shortName>
        <ecNumber evidence="10">2.5.1.6</ecNumber>
    </recommendedName>
    <alternativeName>
        <fullName evidence="10">MAT</fullName>
    </alternativeName>
    <alternativeName>
        <fullName evidence="10">Methionine adenosyltransferase</fullName>
    </alternativeName>
</protein>
<dbReference type="Gene3D" id="3.30.300.10">
    <property type="match status" value="3"/>
</dbReference>
<organism evidence="16 17">
    <name type="scientific">Zhongshania marina</name>
    <dbReference type="NCBI Taxonomy" id="2304603"/>
    <lineage>
        <taxon>Bacteria</taxon>
        <taxon>Pseudomonadati</taxon>
        <taxon>Pseudomonadota</taxon>
        <taxon>Gammaproteobacteria</taxon>
        <taxon>Cellvibrionales</taxon>
        <taxon>Spongiibacteraceae</taxon>
        <taxon>Zhongshania</taxon>
    </lineage>
</organism>
<dbReference type="PANTHER" id="PTHR11964">
    <property type="entry name" value="S-ADENOSYLMETHIONINE SYNTHETASE"/>
    <property type="match status" value="1"/>
</dbReference>
<dbReference type="AlphaFoldDB" id="A0A2S4HKV3"/>
<keyword evidence="6 10" id="KW-0547">Nucleotide-binding</keyword>
<keyword evidence="10" id="KW-0963">Cytoplasm</keyword>
<dbReference type="Pfam" id="PF00438">
    <property type="entry name" value="S-AdoMet_synt_N"/>
    <property type="match status" value="1"/>
</dbReference>
<feature type="binding site" evidence="10">
    <location>
        <position position="267"/>
    </location>
    <ligand>
        <name>ATP</name>
        <dbReference type="ChEBI" id="CHEBI:30616"/>
        <note>ligand shared between two neighboring subunits</note>
    </ligand>
</feature>
<dbReference type="RefSeq" id="WP_103682669.1">
    <property type="nucleotide sequence ID" value="NZ_PQGG01000003.1"/>
</dbReference>
<feature type="binding site" description="in other chain" evidence="10">
    <location>
        <position position="16"/>
    </location>
    <ligand>
        <name>ATP</name>
        <dbReference type="ChEBI" id="CHEBI:30616"/>
        <note>ligand shared between two neighboring subunits</note>
    </ligand>
</feature>
<evidence type="ECO:0000259" key="14">
    <source>
        <dbReference type="Pfam" id="PF02772"/>
    </source>
</evidence>
<dbReference type="Pfam" id="PF02772">
    <property type="entry name" value="S-AdoMet_synt_M"/>
    <property type="match status" value="1"/>
</dbReference>
<comment type="caution">
    <text evidence="16">The sequence shown here is derived from an EMBL/GenBank/DDBJ whole genome shotgun (WGS) entry which is preliminary data.</text>
</comment>
<evidence type="ECO:0000259" key="13">
    <source>
        <dbReference type="Pfam" id="PF00438"/>
    </source>
</evidence>
<feature type="binding site" description="in other chain" evidence="10">
    <location>
        <position position="100"/>
    </location>
    <ligand>
        <name>L-methionine</name>
        <dbReference type="ChEBI" id="CHEBI:57844"/>
        <note>ligand shared between two neighboring subunits</note>
    </ligand>
</feature>
<dbReference type="InterPro" id="IPR022636">
    <property type="entry name" value="S-AdoMet_synthetase_sfam"/>
</dbReference>
<keyword evidence="8 10" id="KW-0460">Magnesium</keyword>
<evidence type="ECO:0000256" key="5">
    <source>
        <dbReference type="ARBA" id="ARBA00022723"/>
    </source>
</evidence>
<evidence type="ECO:0000256" key="10">
    <source>
        <dbReference type="HAMAP-Rule" id="MF_00086"/>
    </source>
</evidence>
<dbReference type="Proteomes" id="UP000237222">
    <property type="component" value="Unassembled WGS sequence"/>
</dbReference>
<dbReference type="GO" id="GO:0005524">
    <property type="term" value="F:ATP binding"/>
    <property type="evidence" value="ECO:0007669"/>
    <property type="project" value="UniProtKB-UniRule"/>
</dbReference>
<comment type="cofactor">
    <cofactor evidence="10">
        <name>Mg(2+)</name>
        <dbReference type="ChEBI" id="CHEBI:18420"/>
    </cofactor>
    <text evidence="10">Binds 2 divalent ions per subunit.</text>
</comment>
<dbReference type="GO" id="GO:0005737">
    <property type="term" value="C:cytoplasm"/>
    <property type="evidence" value="ECO:0007669"/>
    <property type="project" value="UniProtKB-SubCell"/>
</dbReference>
<name>A0A2S4HKV3_9GAMM</name>
<evidence type="ECO:0000259" key="15">
    <source>
        <dbReference type="Pfam" id="PF02773"/>
    </source>
</evidence>
<dbReference type="EMBL" id="PQGG01000003">
    <property type="protein sequence ID" value="POP54626.1"/>
    <property type="molecule type" value="Genomic_DNA"/>
</dbReference>
<evidence type="ECO:0000256" key="11">
    <source>
        <dbReference type="RuleBase" id="RU000542"/>
    </source>
</evidence>
<feature type="region of interest" description="Flexible loop" evidence="10">
    <location>
        <begin position="100"/>
        <end position="110"/>
    </location>
</feature>
<feature type="binding site" evidence="10">
    <location>
        <position position="263"/>
    </location>
    <ligand>
        <name>ATP</name>
        <dbReference type="ChEBI" id="CHEBI:30616"/>
        <note>ligand shared between two neighboring subunits</note>
    </ligand>
</feature>
<evidence type="ECO:0000256" key="7">
    <source>
        <dbReference type="ARBA" id="ARBA00022840"/>
    </source>
</evidence>
<dbReference type="FunFam" id="3.30.300.10:FF:000003">
    <property type="entry name" value="S-adenosylmethionine synthase"/>
    <property type="match status" value="1"/>
</dbReference>
<dbReference type="OrthoDB" id="9801686at2"/>
<dbReference type="GO" id="GO:0000287">
    <property type="term" value="F:magnesium ion binding"/>
    <property type="evidence" value="ECO:0007669"/>
    <property type="project" value="UniProtKB-UniRule"/>
</dbReference>
<gene>
    <name evidence="10" type="primary">metK</name>
    <name evidence="16" type="ORF">C0068_01215</name>
</gene>
<sequence>MSDYSIFTSESVSEGHPDKMADQISDAVLDAIIARDKYARVAVETLVKTGMAVVAGEVTTSCYVDLEDIIRDVITGIGYNSSDVGFDGASCAVLNAIGKQSVDINQGVDRARPEDQGAGDQGLMFGYATNETPSLMPAPLFYSHRLVERQAYLRKNGVLPWLRPDAKSQVTLRYENGVPVAVDAVVLSTQHNPEISQADLQEAVREEIIKNVLPAELLHADTKFHINPTGKFVIGGPVGDCGLTGRKIIVDTYGGMARHGGGAFSGKDPSKVDRSAAYAGRYVAKNIVAAGLADRCEIQVSYAIGVAEPTSISINTFGTGKVSDAKLIAAVREVFDLRPYGITKMLDLAHPMYQPTAAYGHFGRDPYEHTYTWKENGETKSETSTAFSWEKTDRAEALKAAL</sequence>
<feature type="domain" description="S-adenosylmethionine synthetase C-terminal" evidence="15">
    <location>
        <begin position="234"/>
        <end position="373"/>
    </location>
</feature>
<dbReference type="NCBIfam" id="TIGR01034">
    <property type="entry name" value="metK"/>
    <property type="match status" value="1"/>
</dbReference>
<comment type="cofactor">
    <cofactor evidence="10">
        <name>K(+)</name>
        <dbReference type="ChEBI" id="CHEBI:29103"/>
    </cofactor>
    <text evidence="10">Binds 1 potassium ion per subunit.</text>
</comment>
<proteinExistence type="inferred from homology"/>
<feature type="binding site" description="in other chain" evidence="10">
    <location>
        <position position="57"/>
    </location>
    <ligand>
        <name>L-methionine</name>
        <dbReference type="ChEBI" id="CHEBI:57844"/>
        <note>ligand shared between two neighboring subunits</note>
    </ligand>
</feature>
<dbReference type="InterPro" id="IPR022628">
    <property type="entry name" value="S-AdoMet_synt_N"/>
</dbReference>
<evidence type="ECO:0000256" key="12">
    <source>
        <dbReference type="RuleBase" id="RU004462"/>
    </source>
</evidence>
<feature type="binding site" evidence="10">
    <location>
        <position position="18"/>
    </location>
    <ligand>
        <name>Mg(2+)</name>
        <dbReference type="ChEBI" id="CHEBI:18420"/>
    </ligand>
</feature>
<comment type="subunit">
    <text evidence="10">Homotetramer; dimer of dimers.</text>
</comment>
<evidence type="ECO:0000256" key="1">
    <source>
        <dbReference type="ARBA" id="ARBA00005224"/>
    </source>
</evidence>
<evidence type="ECO:0000313" key="17">
    <source>
        <dbReference type="Proteomes" id="UP000237222"/>
    </source>
</evidence>
<dbReference type="InterPro" id="IPR002133">
    <property type="entry name" value="S-AdoMet_synthetase"/>
</dbReference>
<feature type="binding site" description="in other chain" evidence="10">
    <location>
        <begin position="231"/>
        <end position="232"/>
    </location>
    <ligand>
        <name>ATP</name>
        <dbReference type="ChEBI" id="CHEBI:30616"/>
        <note>ligand shared between two neighboring subunits</note>
    </ligand>
</feature>
<dbReference type="CDD" id="cd18079">
    <property type="entry name" value="S-AdoMet_synt"/>
    <property type="match status" value="1"/>
</dbReference>
<feature type="domain" description="S-adenosylmethionine synthetase N-terminal" evidence="13">
    <location>
        <begin position="6"/>
        <end position="101"/>
    </location>
</feature>
<feature type="binding site" evidence="10">
    <location>
        <position position="240"/>
    </location>
    <ligand>
        <name>L-methionine</name>
        <dbReference type="ChEBI" id="CHEBI:57844"/>
        <note>ligand shared between two neighboring subunits</note>
    </ligand>
</feature>
<comment type="subcellular location">
    <subcellularLocation>
        <location evidence="10 11">Cytoplasm</location>
    </subcellularLocation>
</comment>
<comment type="catalytic activity">
    <reaction evidence="10">
        <text>L-methionine + ATP + H2O = S-adenosyl-L-methionine + phosphate + diphosphate</text>
        <dbReference type="Rhea" id="RHEA:21080"/>
        <dbReference type="ChEBI" id="CHEBI:15377"/>
        <dbReference type="ChEBI" id="CHEBI:30616"/>
        <dbReference type="ChEBI" id="CHEBI:33019"/>
        <dbReference type="ChEBI" id="CHEBI:43474"/>
        <dbReference type="ChEBI" id="CHEBI:57844"/>
        <dbReference type="ChEBI" id="CHEBI:59789"/>
        <dbReference type="EC" id="2.5.1.6"/>
    </reaction>
</comment>
<keyword evidence="9 10" id="KW-0630">Potassium</keyword>
<keyword evidence="7 10" id="KW-0067">ATP-binding</keyword>
<dbReference type="GO" id="GO:0006730">
    <property type="term" value="P:one-carbon metabolic process"/>
    <property type="evidence" value="ECO:0007669"/>
    <property type="project" value="UniProtKB-KW"/>
</dbReference>
<keyword evidence="3 10" id="KW-0554">One-carbon metabolism</keyword>
<dbReference type="PROSITE" id="PS00376">
    <property type="entry name" value="ADOMET_SYNTHASE_1"/>
    <property type="match status" value="1"/>
</dbReference>
<dbReference type="InterPro" id="IPR022631">
    <property type="entry name" value="ADOMET_SYNTHASE_CS"/>
</dbReference>
<dbReference type="SUPFAM" id="SSF55973">
    <property type="entry name" value="S-adenosylmethionine synthetase"/>
    <property type="match status" value="3"/>
</dbReference>
<evidence type="ECO:0000256" key="3">
    <source>
        <dbReference type="ARBA" id="ARBA00022563"/>
    </source>
</evidence>
<evidence type="ECO:0000256" key="8">
    <source>
        <dbReference type="ARBA" id="ARBA00022842"/>
    </source>
</evidence>
<dbReference type="UniPathway" id="UPA00315">
    <property type="reaction ID" value="UER00080"/>
</dbReference>
<dbReference type="HAMAP" id="MF_00086">
    <property type="entry name" value="S_AdoMet_synth1"/>
    <property type="match status" value="1"/>
</dbReference>
<dbReference type="PIRSF" id="PIRSF000497">
    <property type="entry name" value="MAT"/>
    <property type="match status" value="1"/>
</dbReference>
<dbReference type="InterPro" id="IPR022629">
    <property type="entry name" value="S-AdoMet_synt_central"/>
</dbReference>
<feature type="binding site" description="in other chain" evidence="10">
    <location>
        <position position="271"/>
    </location>
    <ligand>
        <name>L-methionine</name>
        <dbReference type="ChEBI" id="CHEBI:57844"/>
        <note>ligand shared between two neighboring subunits</note>
    </ligand>
</feature>
<dbReference type="PROSITE" id="PS00377">
    <property type="entry name" value="ADOMET_SYNTHASE_2"/>
    <property type="match status" value="1"/>
</dbReference>
<evidence type="ECO:0000256" key="6">
    <source>
        <dbReference type="ARBA" id="ARBA00022741"/>
    </source>
</evidence>
<comment type="pathway">
    <text evidence="1 10">Amino-acid biosynthesis; S-adenosyl-L-methionine biosynthesis; S-adenosyl-L-methionine from L-methionine: step 1/1.</text>
</comment>
<evidence type="ECO:0000256" key="2">
    <source>
        <dbReference type="ARBA" id="ARBA00009685"/>
    </source>
</evidence>
<keyword evidence="5 10" id="KW-0479">Metal-binding</keyword>
<dbReference type="InterPro" id="IPR022630">
    <property type="entry name" value="S-AdoMet_synt_C"/>
</dbReference>
<keyword evidence="4 10" id="KW-0808">Transferase</keyword>
<feature type="binding site" evidence="10">
    <location>
        <position position="240"/>
    </location>
    <ligand>
        <name>ATP</name>
        <dbReference type="ChEBI" id="CHEBI:30616"/>
        <note>ligand shared between two neighboring subunits</note>
    </ligand>
</feature>
<feature type="binding site" description="in other chain" evidence="10">
    <location>
        <begin position="165"/>
        <end position="167"/>
    </location>
    <ligand>
        <name>ATP</name>
        <dbReference type="ChEBI" id="CHEBI:30616"/>
        <note>ligand shared between two neighboring subunits</note>
    </ligand>
</feature>
<comment type="similarity">
    <text evidence="2 10 12">Belongs to the AdoMet synthase family.</text>
</comment>
<feature type="domain" description="S-adenosylmethionine synthetase central" evidence="14">
    <location>
        <begin position="115"/>
        <end position="232"/>
    </location>
</feature>
<feature type="binding site" evidence="10">
    <location>
        <position position="44"/>
    </location>
    <ligand>
        <name>K(+)</name>
        <dbReference type="ChEBI" id="CHEBI:29103"/>
    </ligand>
</feature>
<accession>A0A2S4HKV3</accession>